<keyword evidence="3" id="KW-1185">Reference proteome</keyword>
<evidence type="ECO:0000313" key="2">
    <source>
        <dbReference type="EMBL" id="KAI4543839.1"/>
    </source>
</evidence>
<accession>A0AAD4UFP0</accession>
<dbReference type="Proteomes" id="UP001214576">
    <property type="component" value="Unassembled WGS sequence"/>
</dbReference>
<gene>
    <name evidence="2" type="ORF">MG293_006633</name>
</gene>
<organism evidence="2 3">
    <name type="scientific">Ovis ammon polii</name>
    <dbReference type="NCBI Taxonomy" id="230172"/>
    <lineage>
        <taxon>Eukaryota</taxon>
        <taxon>Metazoa</taxon>
        <taxon>Chordata</taxon>
        <taxon>Craniata</taxon>
        <taxon>Vertebrata</taxon>
        <taxon>Euteleostomi</taxon>
        <taxon>Mammalia</taxon>
        <taxon>Eutheria</taxon>
        <taxon>Laurasiatheria</taxon>
        <taxon>Artiodactyla</taxon>
        <taxon>Ruminantia</taxon>
        <taxon>Pecora</taxon>
        <taxon>Bovidae</taxon>
        <taxon>Caprinae</taxon>
        <taxon>Ovis</taxon>
    </lineage>
</organism>
<dbReference type="EMBL" id="JAKZEL010000005">
    <property type="protein sequence ID" value="KAI4543839.1"/>
    <property type="molecule type" value="Genomic_DNA"/>
</dbReference>
<proteinExistence type="predicted"/>
<evidence type="ECO:0000313" key="3">
    <source>
        <dbReference type="Proteomes" id="UP001214576"/>
    </source>
</evidence>
<name>A0AAD4UFP0_OVIAM</name>
<feature type="region of interest" description="Disordered" evidence="1">
    <location>
        <begin position="1"/>
        <end position="70"/>
    </location>
</feature>
<comment type="caution">
    <text evidence="2">The sequence shown here is derived from an EMBL/GenBank/DDBJ whole genome shotgun (WGS) entry which is preliminary data.</text>
</comment>
<dbReference type="AlphaFoldDB" id="A0AAD4UFP0"/>
<sequence>METRVALMEETGDERTQPGEGKAISIVTPRSSLHPSPDFMEVQHPDPASGKALQSADLPPARGATGPHTPAYHSLSSGRVLFPTPPCCLRFYFSQISKSGVPADCTQQALSPTQFHASPRGKAQVGGLCPFSASTAAQSQLLPNFRTVEHQSYKNKTSLGKCM</sequence>
<protein>
    <submittedName>
        <fullName evidence="2">Uncharacterized protein</fullName>
    </submittedName>
</protein>
<evidence type="ECO:0000256" key="1">
    <source>
        <dbReference type="SAM" id="MobiDB-lite"/>
    </source>
</evidence>
<reference evidence="2" key="1">
    <citation type="submission" date="2022-03" db="EMBL/GenBank/DDBJ databases">
        <title>Genomic analyses of argali, domestic sheep and their hybrids provide insights into chromosomal evolution, heterosis and genetic basis of agronomic traits.</title>
        <authorList>
            <person name="Li M."/>
        </authorList>
    </citation>
    <scope>NUCLEOTIDE SEQUENCE</scope>
    <source>
        <strain evidence="2">CAU-MHL-2022a</strain>
        <tissue evidence="2">Skin</tissue>
    </source>
</reference>